<dbReference type="PANTHER" id="PTHR43046:SF12">
    <property type="entry name" value="GDP-MANNOSE MANNOSYL HYDROLASE"/>
    <property type="match status" value="1"/>
</dbReference>
<reference evidence="6 7" key="1">
    <citation type="submission" date="2024-03" db="EMBL/GenBank/DDBJ databases">
        <authorList>
            <person name="Jo J.-H."/>
        </authorList>
    </citation>
    <scope>NUCLEOTIDE SEQUENCE [LARGE SCALE GENOMIC DNA]</scope>
    <source>
        <strain evidence="6 7">PS1R-30</strain>
    </source>
</reference>
<evidence type="ECO:0000256" key="1">
    <source>
        <dbReference type="ARBA" id="ARBA00001946"/>
    </source>
</evidence>
<evidence type="ECO:0000256" key="2">
    <source>
        <dbReference type="ARBA" id="ARBA00022801"/>
    </source>
</evidence>
<evidence type="ECO:0000259" key="5">
    <source>
        <dbReference type="PROSITE" id="PS51462"/>
    </source>
</evidence>
<dbReference type="CDD" id="cd04685">
    <property type="entry name" value="NUDIX_Hydrolase"/>
    <property type="match status" value="1"/>
</dbReference>
<dbReference type="PANTHER" id="PTHR43046">
    <property type="entry name" value="GDP-MANNOSE MANNOSYL HYDROLASE"/>
    <property type="match status" value="1"/>
</dbReference>
<dbReference type="Gene3D" id="3.90.79.10">
    <property type="entry name" value="Nucleoside Triphosphate Pyrophosphohydrolase"/>
    <property type="match status" value="1"/>
</dbReference>
<keyword evidence="3" id="KW-0460">Magnesium</keyword>
<dbReference type="PRINTS" id="PR00502">
    <property type="entry name" value="NUDIXFAMILY"/>
</dbReference>
<dbReference type="InterPro" id="IPR015797">
    <property type="entry name" value="NUDIX_hydrolase-like_dom_sf"/>
</dbReference>
<comment type="cofactor">
    <cofactor evidence="1">
        <name>Mg(2+)</name>
        <dbReference type="ChEBI" id="CHEBI:18420"/>
    </cofactor>
</comment>
<comment type="caution">
    <text evidence="6">The sequence shown here is derived from an EMBL/GenBank/DDBJ whole genome shotgun (WGS) entry which is preliminary data.</text>
</comment>
<evidence type="ECO:0000313" key="6">
    <source>
        <dbReference type="EMBL" id="MEJ5975378.1"/>
    </source>
</evidence>
<dbReference type="PROSITE" id="PS00893">
    <property type="entry name" value="NUDIX_BOX"/>
    <property type="match status" value="1"/>
</dbReference>
<evidence type="ECO:0000256" key="4">
    <source>
        <dbReference type="RuleBase" id="RU003476"/>
    </source>
</evidence>
<dbReference type="SUPFAM" id="SSF55811">
    <property type="entry name" value="Nudix"/>
    <property type="match status" value="1"/>
</dbReference>
<evidence type="ECO:0000256" key="3">
    <source>
        <dbReference type="ARBA" id="ARBA00022842"/>
    </source>
</evidence>
<keyword evidence="7" id="KW-1185">Reference proteome</keyword>
<keyword evidence="2 4" id="KW-0378">Hydrolase</keyword>
<dbReference type="InterPro" id="IPR000086">
    <property type="entry name" value="NUDIX_hydrolase_dom"/>
</dbReference>
<sequence length="156" mass="17998">MTEPAPRRIRRAARVLLFGPDGRLLLFRYTPSWSKPFWTAPGGECDPGEDFPDAARRELLEETGIRAEPVPLDHVREDDFVTLQHEPVRSLEHFFWARTALPDIDVSGHTELERSVMLEHRWFAPDEIADWPETIFPEDIRDLIARALQSSEGIRA</sequence>
<dbReference type="RefSeq" id="WP_339585333.1">
    <property type="nucleotide sequence ID" value="NZ_JBBHJZ010000001.1"/>
</dbReference>
<comment type="similarity">
    <text evidence="4">Belongs to the Nudix hydrolase family.</text>
</comment>
<dbReference type="Pfam" id="PF00293">
    <property type="entry name" value="NUDIX"/>
    <property type="match status" value="1"/>
</dbReference>
<feature type="domain" description="Nudix hydrolase" evidence="5">
    <location>
        <begin position="8"/>
        <end position="147"/>
    </location>
</feature>
<dbReference type="EMBL" id="JBBHJZ010000001">
    <property type="protein sequence ID" value="MEJ5975378.1"/>
    <property type="molecule type" value="Genomic_DNA"/>
</dbReference>
<evidence type="ECO:0000313" key="7">
    <source>
        <dbReference type="Proteomes" id="UP001361239"/>
    </source>
</evidence>
<proteinExistence type="inferred from homology"/>
<dbReference type="PROSITE" id="PS51462">
    <property type="entry name" value="NUDIX"/>
    <property type="match status" value="1"/>
</dbReference>
<accession>A0ABU8RQW1</accession>
<organism evidence="6 7">
    <name type="scientific">Novosphingobium anseongense</name>
    <dbReference type="NCBI Taxonomy" id="3133436"/>
    <lineage>
        <taxon>Bacteria</taxon>
        <taxon>Pseudomonadati</taxon>
        <taxon>Pseudomonadota</taxon>
        <taxon>Alphaproteobacteria</taxon>
        <taxon>Sphingomonadales</taxon>
        <taxon>Sphingomonadaceae</taxon>
        <taxon>Novosphingobium</taxon>
    </lineage>
</organism>
<protein>
    <submittedName>
        <fullName evidence="6">NUDIX domain-containing protein</fullName>
    </submittedName>
</protein>
<dbReference type="Proteomes" id="UP001361239">
    <property type="component" value="Unassembled WGS sequence"/>
</dbReference>
<name>A0ABU8RQW1_9SPHN</name>
<dbReference type="InterPro" id="IPR020476">
    <property type="entry name" value="Nudix_hydrolase"/>
</dbReference>
<gene>
    <name evidence="6" type="ORF">WG901_01925</name>
</gene>
<dbReference type="InterPro" id="IPR020084">
    <property type="entry name" value="NUDIX_hydrolase_CS"/>
</dbReference>